<keyword evidence="5" id="KW-1185">Reference proteome</keyword>
<evidence type="ECO:0000256" key="1">
    <source>
        <dbReference type="ARBA" id="ARBA00022729"/>
    </source>
</evidence>
<feature type="domain" description="Fe/B12 periplasmic-binding" evidence="3">
    <location>
        <begin position="40"/>
        <end position="290"/>
    </location>
</feature>
<dbReference type="Pfam" id="PF01497">
    <property type="entry name" value="Peripla_BP_2"/>
    <property type="match status" value="1"/>
</dbReference>
<dbReference type="NCBIfam" id="NF038402">
    <property type="entry name" value="TroA_like"/>
    <property type="match status" value="1"/>
</dbReference>
<keyword evidence="4" id="KW-0675">Receptor</keyword>
<dbReference type="InterPro" id="IPR002491">
    <property type="entry name" value="ABC_transptr_periplasmic_BD"/>
</dbReference>
<evidence type="ECO:0000256" key="2">
    <source>
        <dbReference type="SAM" id="SignalP"/>
    </source>
</evidence>
<reference evidence="4 5" key="1">
    <citation type="submission" date="2023-10" db="EMBL/GenBank/DDBJ databases">
        <title>Bacteria for the degradation of biodegradable plastic PBAT(Polybutylene adipate terephthalate).</title>
        <authorList>
            <person name="Weon H.-Y."/>
            <person name="Yeon J."/>
        </authorList>
    </citation>
    <scope>NUCLEOTIDE SEQUENCE [LARGE SCALE GENOMIC DNA]</scope>
    <source>
        <strain evidence="4 5">SBD 7-3</strain>
    </source>
</reference>
<gene>
    <name evidence="4" type="ORF">RXV79_10060</name>
</gene>
<evidence type="ECO:0000313" key="4">
    <source>
        <dbReference type="EMBL" id="WOB10386.1"/>
    </source>
</evidence>
<dbReference type="SUPFAM" id="SSF53807">
    <property type="entry name" value="Helical backbone' metal receptor"/>
    <property type="match status" value="1"/>
</dbReference>
<dbReference type="RefSeq" id="WP_316703296.1">
    <property type="nucleotide sequence ID" value="NZ_CP136336.1"/>
</dbReference>
<dbReference type="Proteomes" id="UP001303946">
    <property type="component" value="Chromosome"/>
</dbReference>
<dbReference type="InterPro" id="IPR054828">
    <property type="entry name" value="Vit_B12_bind_prot"/>
</dbReference>
<protein>
    <submittedName>
        <fullName evidence="4">Helical backbone metal receptor</fullName>
    </submittedName>
</protein>
<dbReference type="Gene3D" id="3.40.50.1980">
    <property type="entry name" value="Nitrogenase molybdenum iron protein domain"/>
    <property type="match status" value="2"/>
</dbReference>
<evidence type="ECO:0000313" key="5">
    <source>
        <dbReference type="Proteomes" id="UP001303946"/>
    </source>
</evidence>
<dbReference type="PANTHER" id="PTHR30535">
    <property type="entry name" value="VITAMIN B12-BINDING PROTEIN"/>
    <property type="match status" value="1"/>
</dbReference>
<accession>A0ABZ0D0W5</accession>
<evidence type="ECO:0000259" key="3">
    <source>
        <dbReference type="PROSITE" id="PS50983"/>
    </source>
</evidence>
<organism evidence="4 5">
    <name type="scientific">Piscinibacter gummiphilus</name>
    <dbReference type="NCBI Taxonomy" id="946333"/>
    <lineage>
        <taxon>Bacteria</taxon>
        <taxon>Pseudomonadati</taxon>
        <taxon>Pseudomonadota</taxon>
        <taxon>Betaproteobacteria</taxon>
        <taxon>Burkholderiales</taxon>
        <taxon>Sphaerotilaceae</taxon>
        <taxon>Piscinibacter</taxon>
    </lineage>
</organism>
<name>A0ABZ0D0W5_9BURK</name>
<dbReference type="PROSITE" id="PS50983">
    <property type="entry name" value="FE_B12_PBP"/>
    <property type="match status" value="1"/>
</dbReference>
<proteinExistence type="predicted"/>
<feature type="signal peptide" evidence="2">
    <location>
        <begin position="1"/>
        <end position="20"/>
    </location>
</feature>
<keyword evidence="1 2" id="KW-0732">Signal</keyword>
<dbReference type="PANTHER" id="PTHR30535:SF34">
    <property type="entry name" value="MOLYBDATE-BINDING PROTEIN MOLA"/>
    <property type="match status" value="1"/>
</dbReference>
<feature type="chain" id="PRO_5046370150" evidence="2">
    <location>
        <begin position="21"/>
        <end position="290"/>
    </location>
</feature>
<dbReference type="InterPro" id="IPR050902">
    <property type="entry name" value="ABC_Transporter_SBP"/>
</dbReference>
<sequence length="290" mass="31175">MRRLLVAWLLLAGLCGPALAALTLRDDRGVTHRFERHPQRIVTLLPSLTETVCALGGCGRLVGVDRFSNSPPQVRLLPNVGGLEDAQVERIAALKPDVVLAEPSARVVDRLEALGLAVVIVDAKTHADVRHALGMVAVLLGTPGEAERAWARIQRAIDEAAARVPASVRGQKVYFEVDAAPYAAGAGSFIGETLQRLHMGNVVDPSLGAFPRLNPEFIVKARPDIVMAAQRNLDEMPRRPGWASLPALQQRRSCGFGLEQYEVLVRPGPRMGEAALHLADCLAGLAGRGR</sequence>
<dbReference type="EMBL" id="CP136336">
    <property type="protein sequence ID" value="WOB10386.1"/>
    <property type="molecule type" value="Genomic_DNA"/>
</dbReference>